<dbReference type="KEGG" id="fae:FAES_1908"/>
<dbReference type="PROSITE" id="PS51257">
    <property type="entry name" value="PROKAR_LIPOPROTEIN"/>
    <property type="match status" value="1"/>
</dbReference>
<evidence type="ECO:0008006" key="3">
    <source>
        <dbReference type="Google" id="ProtNLM"/>
    </source>
</evidence>
<dbReference type="OrthoDB" id="954269at2"/>
<reference evidence="1 2" key="1">
    <citation type="journal article" date="2012" name="J. Bacteriol.">
        <title>Genome Sequence of Fibrella aestuarina BUZ 2T, a Filamentous Marine Bacterium.</title>
        <authorList>
            <person name="Filippini M."/>
            <person name="Qi W."/>
            <person name="Blom J."/>
            <person name="Goesmann A."/>
            <person name="Smits T.H."/>
            <person name="Bagheri H.C."/>
        </authorList>
    </citation>
    <scope>NUCLEOTIDE SEQUENCE [LARGE SCALE GENOMIC DNA]</scope>
    <source>
        <strain evidence="2">BUZ 2T</strain>
    </source>
</reference>
<keyword evidence="2" id="KW-1185">Reference proteome</keyword>
<dbReference type="eggNOG" id="ENOG5032ZT7">
    <property type="taxonomic scope" value="Bacteria"/>
</dbReference>
<accession>I0K714</accession>
<evidence type="ECO:0000313" key="2">
    <source>
        <dbReference type="Proteomes" id="UP000011058"/>
    </source>
</evidence>
<dbReference type="STRING" id="1166018.FAES_1908"/>
<dbReference type="EMBL" id="HE796683">
    <property type="protein sequence ID" value="CCG99917.1"/>
    <property type="molecule type" value="Genomic_DNA"/>
</dbReference>
<organism evidence="1 2">
    <name type="scientific">Fibrella aestuarina BUZ 2</name>
    <dbReference type="NCBI Taxonomy" id="1166018"/>
    <lineage>
        <taxon>Bacteria</taxon>
        <taxon>Pseudomonadati</taxon>
        <taxon>Bacteroidota</taxon>
        <taxon>Cytophagia</taxon>
        <taxon>Cytophagales</taxon>
        <taxon>Spirosomataceae</taxon>
        <taxon>Fibrella</taxon>
    </lineage>
</organism>
<sequence length="153" mass="16399">MKRFALLLFVCVGLFASCKKSGGGDNVTPIDPRDRMVGAYAVGYNIRITFAGKELNPESNSGTVTVSKSTQQASQIFIDFDFPGTKERVTGELNGNNFTVIDKKTEGIILNGTTFTGQYSATGQITANSEFIYTGVSEDSGLKKTTTVTGTKK</sequence>
<dbReference type="PATRIC" id="fig|1166018.3.peg.3649"/>
<proteinExistence type="predicted"/>
<gene>
    <name evidence="1" type="ORF">FAES_1908</name>
</gene>
<evidence type="ECO:0000313" key="1">
    <source>
        <dbReference type="EMBL" id="CCG99917.1"/>
    </source>
</evidence>
<dbReference type="RefSeq" id="WP_015331016.1">
    <property type="nucleotide sequence ID" value="NC_020054.1"/>
</dbReference>
<dbReference type="Proteomes" id="UP000011058">
    <property type="component" value="Chromosome"/>
</dbReference>
<name>I0K714_9BACT</name>
<protein>
    <recommendedName>
        <fullName evidence="3">Lipocalin-like domain-containing protein</fullName>
    </recommendedName>
</protein>
<dbReference type="HOGENOM" id="CLU_1651062_0_0_10"/>
<dbReference type="AlphaFoldDB" id="I0K714"/>